<name>A0A7X0YJS2_9LIST</name>
<gene>
    <name evidence="1" type="ORF">HCB06_03470</name>
</gene>
<accession>A0A7X0YJS2</accession>
<proteinExistence type="predicted"/>
<sequence>MSEHKTPESQLRASENWTKKNKERKQYINRRSVAKRFIENDATFEDLEMLLQVIEERKKRQ</sequence>
<protein>
    <submittedName>
        <fullName evidence="1">Uncharacterized protein</fullName>
    </submittedName>
</protein>
<comment type="caution">
    <text evidence="1">The sequence shown here is derived from an EMBL/GenBank/DDBJ whole genome shotgun (WGS) entry which is preliminary data.</text>
</comment>
<dbReference type="EMBL" id="JAARXI010000002">
    <property type="protein sequence ID" value="MBC2115669.1"/>
    <property type="molecule type" value="Genomic_DNA"/>
</dbReference>
<organism evidence="1 2">
    <name type="scientific">Listeria booriae</name>
    <dbReference type="NCBI Taxonomy" id="1552123"/>
    <lineage>
        <taxon>Bacteria</taxon>
        <taxon>Bacillati</taxon>
        <taxon>Bacillota</taxon>
        <taxon>Bacilli</taxon>
        <taxon>Bacillales</taxon>
        <taxon>Listeriaceae</taxon>
        <taxon>Listeria</taxon>
    </lineage>
</organism>
<reference evidence="1 2" key="1">
    <citation type="submission" date="2020-03" db="EMBL/GenBank/DDBJ databases">
        <title>Soil Listeria distribution.</title>
        <authorList>
            <person name="Liao J."/>
            <person name="Wiedmann M."/>
        </authorList>
    </citation>
    <scope>NUCLEOTIDE SEQUENCE [LARGE SCALE GENOMIC DNA]</scope>
    <source>
        <strain evidence="1 2">FSL L7-0360</strain>
    </source>
</reference>
<dbReference type="RefSeq" id="WP_185346082.1">
    <property type="nucleotide sequence ID" value="NZ_JAAROZ010000001.1"/>
</dbReference>
<dbReference type="Proteomes" id="UP000529446">
    <property type="component" value="Unassembled WGS sequence"/>
</dbReference>
<dbReference type="AlphaFoldDB" id="A0A7X0YJS2"/>
<evidence type="ECO:0000313" key="2">
    <source>
        <dbReference type="Proteomes" id="UP000529446"/>
    </source>
</evidence>
<evidence type="ECO:0000313" key="1">
    <source>
        <dbReference type="EMBL" id="MBC2115669.1"/>
    </source>
</evidence>